<name>A0A1G1XU28_9BACT</name>
<protein>
    <submittedName>
        <fullName evidence="1">Uncharacterized protein</fullName>
    </submittedName>
</protein>
<dbReference type="AlphaFoldDB" id="A0A1G1XU28"/>
<gene>
    <name evidence="1" type="ORF">A2729_04245</name>
</gene>
<proteinExistence type="predicted"/>
<evidence type="ECO:0000313" key="2">
    <source>
        <dbReference type="Proteomes" id="UP000178930"/>
    </source>
</evidence>
<sequence length="194" mass="22722">MDPIQNHPLQHTVPLDLIKIFQHQAAQKIHAEGWAKQQRNTDIKINNFVHCWITEEAFKQILIQHNIWFRYRGLYFGDAQGAGADFIVKLNGVETSIGLRSIAPESLEKWKTVAYPDDRFRLEQDKIADFHIVCNHANGHTKFFGCISKEDLLAALEHSERKYSKINQEYFRIIPLEKFTLHALRELLEKMERV</sequence>
<dbReference type="STRING" id="1797532.A2729_04245"/>
<comment type="caution">
    <text evidence="1">The sequence shown here is derived from an EMBL/GenBank/DDBJ whole genome shotgun (WGS) entry which is preliminary data.</text>
</comment>
<dbReference type="EMBL" id="MHIB01000033">
    <property type="protein sequence ID" value="OGY43605.1"/>
    <property type="molecule type" value="Genomic_DNA"/>
</dbReference>
<reference evidence="1 2" key="1">
    <citation type="journal article" date="2016" name="Nat. Commun.">
        <title>Thousands of microbial genomes shed light on interconnected biogeochemical processes in an aquifer system.</title>
        <authorList>
            <person name="Anantharaman K."/>
            <person name="Brown C.T."/>
            <person name="Hug L.A."/>
            <person name="Sharon I."/>
            <person name="Castelle C.J."/>
            <person name="Probst A.J."/>
            <person name="Thomas B.C."/>
            <person name="Singh A."/>
            <person name="Wilkins M.J."/>
            <person name="Karaoz U."/>
            <person name="Brodie E.L."/>
            <person name="Williams K.H."/>
            <person name="Hubbard S.S."/>
            <person name="Banfield J.F."/>
        </authorList>
    </citation>
    <scope>NUCLEOTIDE SEQUENCE [LARGE SCALE GENOMIC DNA]</scope>
</reference>
<accession>A0A1G1XU28</accession>
<evidence type="ECO:0000313" key="1">
    <source>
        <dbReference type="EMBL" id="OGY43605.1"/>
    </source>
</evidence>
<dbReference type="Proteomes" id="UP000178930">
    <property type="component" value="Unassembled WGS sequence"/>
</dbReference>
<organism evidence="1 2">
    <name type="scientific">Candidatus Buchananbacteria bacterium RIFCSPHIGHO2_01_FULL_39_14</name>
    <dbReference type="NCBI Taxonomy" id="1797532"/>
    <lineage>
        <taxon>Bacteria</taxon>
        <taxon>Candidatus Buchananiibacteriota</taxon>
    </lineage>
</organism>